<dbReference type="SUPFAM" id="SSF53649">
    <property type="entry name" value="Alkaline phosphatase-like"/>
    <property type="match status" value="1"/>
</dbReference>
<keyword evidence="3" id="KW-1185">Reference proteome</keyword>
<dbReference type="Pfam" id="PF01663">
    <property type="entry name" value="Phosphodiest"/>
    <property type="match status" value="1"/>
</dbReference>
<dbReference type="InterPro" id="IPR002591">
    <property type="entry name" value="Phosphodiest/P_Trfase"/>
</dbReference>
<dbReference type="CDD" id="cd16018">
    <property type="entry name" value="Enpp"/>
    <property type="match status" value="1"/>
</dbReference>
<gene>
    <name evidence="2" type="ORF">J2W94_002829</name>
</gene>
<feature type="chain" id="PRO_5046785301" evidence="1">
    <location>
        <begin position="28"/>
        <end position="423"/>
    </location>
</feature>
<dbReference type="RefSeq" id="WP_310094670.1">
    <property type="nucleotide sequence ID" value="NZ_JAVDTT010000003.1"/>
</dbReference>
<accession>A0ABU1RW56</accession>
<dbReference type="PANTHER" id="PTHR10151">
    <property type="entry name" value="ECTONUCLEOTIDE PYROPHOSPHATASE/PHOSPHODIESTERASE"/>
    <property type="match status" value="1"/>
</dbReference>
<dbReference type="Gene3D" id="3.30.1360.180">
    <property type="match status" value="1"/>
</dbReference>
<evidence type="ECO:0000256" key="1">
    <source>
        <dbReference type="SAM" id="SignalP"/>
    </source>
</evidence>
<dbReference type="PROSITE" id="PS51257">
    <property type="entry name" value="PROKAR_LIPOPROTEIN"/>
    <property type="match status" value="1"/>
</dbReference>
<sequence length="423" mass="46013">MHLPFFRLAWLAALLLLAGCSTTPARSAAGRTGSDQTGSEPAPLLLISIDALRADYLGKGDTPHLDRLARQGVRAEWMNPSYPALTFPNHFTLVTGLRPDRHGVVHNTMREEGLGDFRVADLAAVGDGRWWRAEPIWVGAEKAGLPTAIWAWPGSAAEIDGVRPTRWKPYDESVSAARRADEVARWLEEPAATRPRFAALYLEMVDGAGHEHGPDAPQTREAVREADAAVGRLIDALARKRLLDRVNVIVVSDHGMAAVLPGHVVAVEDMVPMEDATIVSIGQSVGIAPRTGRVEAAEKRLLGRHDHYECWRKGELPARWHYGRNPRVPPIVCQMDEGWDAIPAANVAKRPPGATRGSHGYDPALPSMRAAFIARGPAFRKGIVIAAFDNVDVYPLMVRLLGIPARENDGDIAPLLPGLATDK</sequence>
<proteinExistence type="predicted"/>
<protein>
    <submittedName>
        <fullName evidence="2">AlkP superfamily pyrophosphatase or phosphodiesterase</fullName>
    </submittedName>
</protein>
<dbReference type="PANTHER" id="PTHR10151:SF120">
    <property type="entry name" value="BIS(5'-ADENOSYL)-TRIPHOSPHATASE"/>
    <property type="match status" value="1"/>
</dbReference>
<keyword evidence="1" id="KW-0732">Signal</keyword>
<feature type="signal peptide" evidence="1">
    <location>
        <begin position="1"/>
        <end position="27"/>
    </location>
</feature>
<dbReference type="EMBL" id="JAVDTT010000003">
    <property type="protein sequence ID" value="MDR6842535.1"/>
    <property type="molecule type" value="Genomic_DNA"/>
</dbReference>
<evidence type="ECO:0000313" key="2">
    <source>
        <dbReference type="EMBL" id="MDR6842535.1"/>
    </source>
</evidence>
<evidence type="ECO:0000313" key="3">
    <source>
        <dbReference type="Proteomes" id="UP001254759"/>
    </source>
</evidence>
<dbReference type="Gene3D" id="3.40.720.10">
    <property type="entry name" value="Alkaline Phosphatase, subunit A"/>
    <property type="match status" value="1"/>
</dbReference>
<dbReference type="InterPro" id="IPR017850">
    <property type="entry name" value="Alkaline_phosphatase_core_sf"/>
</dbReference>
<reference evidence="2 3" key="1">
    <citation type="submission" date="2023-07" db="EMBL/GenBank/DDBJ databases">
        <title>Sorghum-associated microbial communities from plants grown in Nebraska, USA.</title>
        <authorList>
            <person name="Schachtman D."/>
        </authorList>
    </citation>
    <scope>NUCLEOTIDE SEQUENCE [LARGE SCALE GENOMIC DNA]</scope>
    <source>
        <strain evidence="2 3">BE107</strain>
    </source>
</reference>
<name>A0ABU1RW56_9GAMM</name>
<organism evidence="2 3">
    <name type="scientific">Pseudoxanthomonas sacheonensis</name>
    <dbReference type="NCBI Taxonomy" id="443615"/>
    <lineage>
        <taxon>Bacteria</taxon>
        <taxon>Pseudomonadati</taxon>
        <taxon>Pseudomonadota</taxon>
        <taxon>Gammaproteobacteria</taxon>
        <taxon>Lysobacterales</taxon>
        <taxon>Lysobacteraceae</taxon>
        <taxon>Pseudoxanthomonas</taxon>
    </lineage>
</organism>
<dbReference type="Proteomes" id="UP001254759">
    <property type="component" value="Unassembled WGS sequence"/>
</dbReference>
<comment type="caution">
    <text evidence="2">The sequence shown here is derived from an EMBL/GenBank/DDBJ whole genome shotgun (WGS) entry which is preliminary data.</text>
</comment>